<comment type="similarity">
    <text evidence="2 4">Belongs to the AB hydrolase superfamily. Lipase family.</text>
</comment>
<evidence type="ECO:0000256" key="1">
    <source>
        <dbReference type="ARBA" id="ARBA00004613"/>
    </source>
</evidence>
<dbReference type="InterPro" id="IPR013818">
    <property type="entry name" value="Lipase"/>
</dbReference>
<evidence type="ECO:0000256" key="2">
    <source>
        <dbReference type="ARBA" id="ARBA00010701"/>
    </source>
</evidence>
<dbReference type="EMBL" id="JAWJWF010000001">
    <property type="protein sequence ID" value="KAK6640407.1"/>
    <property type="molecule type" value="Genomic_DNA"/>
</dbReference>
<organism evidence="6 7">
    <name type="scientific">Polyplax serrata</name>
    <name type="common">Common mouse louse</name>
    <dbReference type="NCBI Taxonomy" id="468196"/>
    <lineage>
        <taxon>Eukaryota</taxon>
        <taxon>Metazoa</taxon>
        <taxon>Ecdysozoa</taxon>
        <taxon>Arthropoda</taxon>
        <taxon>Hexapoda</taxon>
        <taxon>Insecta</taxon>
        <taxon>Pterygota</taxon>
        <taxon>Neoptera</taxon>
        <taxon>Paraneoptera</taxon>
        <taxon>Psocodea</taxon>
        <taxon>Troctomorpha</taxon>
        <taxon>Phthiraptera</taxon>
        <taxon>Anoplura</taxon>
        <taxon>Polyplacidae</taxon>
        <taxon>Polyplax</taxon>
    </lineage>
</organism>
<accession>A0ABR1BEK8</accession>
<dbReference type="SUPFAM" id="SSF53474">
    <property type="entry name" value="alpha/beta-Hydrolases"/>
    <property type="match status" value="1"/>
</dbReference>
<dbReference type="PRINTS" id="PR00821">
    <property type="entry name" value="TAGLIPASE"/>
</dbReference>
<protein>
    <recommendedName>
        <fullName evidence="5">Lipase domain-containing protein</fullName>
    </recommendedName>
</protein>
<dbReference type="PANTHER" id="PTHR11610:SF177">
    <property type="entry name" value="IP13478P-RELATED"/>
    <property type="match status" value="1"/>
</dbReference>
<dbReference type="InterPro" id="IPR000734">
    <property type="entry name" value="TAG_lipase"/>
</dbReference>
<evidence type="ECO:0000313" key="6">
    <source>
        <dbReference type="EMBL" id="KAK6640407.1"/>
    </source>
</evidence>
<evidence type="ECO:0000259" key="5">
    <source>
        <dbReference type="Pfam" id="PF00151"/>
    </source>
</evidence>
<feature type="domain" description="Lipase" evidence="5">
    <location>
        <begin position="17"/>
        <end position="261"/>
    </location>
</feature>
<evidence type="ECO:0000256" key="4">
    <source>
        <dbReference type="RuleBase" id="RU004262"/>
    </source>
</evidence>
<reference evidence="6 7" key="1">
    <citation type="submission" date="2023-09" db="EMBL/GenBank/DDBJ databases">
        <title>Genomes of two closely related lineages of the louse Polyplax serrata with different host specificities.</title>
        <authorList>
            <person name="Martinu J."/>
            <person name="Tarabai H."/>
            <person name="Stefka J."/>
            <person name="Hypsa V."/>
        </authorList>
    </citation>
    <scope>NUCLEOTIDE SEQUENCE [LARGE SCALE GENOMIC DNA]</scope>
    <source>
        <strain evidence="6">98ZLc_SE</strain>
    </source>
</reference>
<comment type="subcellular location">
    <subcellularLocation>
        <location evidence="1">Secreted</location>
    </subcellularLocation>
</comment>
<dbReference type="Gene3D" id="3.40.50.1820">
    <property type="entry name" value="alpha/beta hydrolase"/>
    <property type="match status" value="1"/>
</dbReference>
<dbReference type="InterPro" id="IPR029058">
    <property type="entry name" value="AB_hydrolase_fold"/>
</dbReference>
<gene>
    <name evidence="6" type="ORF">RUM44_012101</name>
</gene>
<evidence type="ECO:0000256" key="3">
    <source>
        <dbReference type="ARBA" id="ARBA00022525"/>
    </source>
</evidence>
<dbReference type="PANTHER" id="PTHR11610">
    <property type="entry name" value="LIPASE"/>
    <property type="match status" value="1"/>
</dbReference>
<comment type="caution">
    <text evidence="6">The sequence shown here is derived from an EMBL/GenBank/DDBJ whole genome shotgun (WGS) entry which is preliminary data.</text>
</comment>
<keyword evidence="7" id="KW-1185">Reference proteome</keyword>
<keyword evidence="3" id="KW-0964">Secreted</keyword>
<dbReference type="Pfam" id="PF00151">
    <property type="entry name" value="Lipase"/>
    <property type="match status" value="1"/>
</dbReference>
<dbReference type="Proteomes" id="UP001359485">
    <property type="component" value="Unassembled WGS sequence"/>
</dbReference>
<dbReference type="InterPro" id="IPR033906">
    <property type="entry name" value="Lipase_N"/>
</dbReference>
<evidence type="ECO:0000313" key="7">
    <source>
        <dbReference type="Proteomes" id="UP001359485"/>
    </source>
</evidence>
<proteinExistence type="inferred from homology"/>
<name>A0ABR1BEK8_POLSC</name>
<sequence>MTDNPIQLDTDKTKLENLRSSINVNDPWKIIIHGYTKSRFLIPNPELHSAYFKKGSYNLISVDYAPLAKEKCYVSAVANVPLIATCAADMIKALVSAGLFTLKDLHVIGFSLGAQIAGQIKDSLDGRPGRVTGLDPASPLFDGVINSQISKESGDFVDIVHTNAHFKGEINTLGHIDFYVNGGSIQPNCVTTTCSHDRAPQCFAESINSEKGFWGIPCNNYLSFKMGLCNTDESKLVLMGDGVDQTKTGVYYLQTNSVSPYALGKVSQVTLFVR</sequence>
<dbReference type="CDD" id="cd00707">
    <property type="entry name" value="Pancreat_lipase_like"/>
    <property type="match status" value="1"/>
</dbReference>